<keyword evidence="2" id="KW-1185">Reference proteome</keyword>
<organism evidence="1 2">
    <name type="scientific">Eumeta variegata</name>
    <name type="common">Bagworm moth</name>
    <name type="synonym">Eumeta japonica</name>
    <dbReference type="NCBI Taxonomy" id="151549"/>
    <lineage>
        <taxon>Eukaryota</taxon>
        <taxon>Metazoa</taxon>
        <taxon>Ecdysozoa</taxon>
        <taxon>Arthropoda</taxon>
        <taxon>Hexapoda</taxon>
        <taxon>Insecta</taxon>
        <taxon>Pterygota</taxon>
        <taxon>Neoptera</taxon>
        <taxon>Endopterygota</taxon>
        <taxon>Lepidoptera</taxon>
        <taxon>Glossata</taxon>
        <taxon>Ditrysia</taxon>
        <taxon>Tineoidea</taxon>
        <taxon>Psychidae</taxon>
        <taxon>Oiketicinae</taxon>
        <taxon>Eumeta</taxon>
    </lineage>
</organism>
<name>A0A4C1WEV0_EUMVA</name>
<protein>
    <recommendedName>
        <fullName evidence="3">Reverse transcriptase domain-containing protein</fullName>
    </recommendedName>
</protein>
<comment type="caution">
    <text evidence="1">The sequence shown here is derived from an EMBL/GenBank/DDBJ whole genome shotgun (WGS) entry which is preliminary data.</text>
</comment>
<dbReference type="Proteomes" id="UP000299102">
    <property type="component" value="Unassembled WGS sequence"/>
</dbReference>
<dbReference type="EMBL" id="BGZK01000550">
    <property type="protein sequence ID" value="GBP49661.1"/>
    <property type="molecule type" value="Genomic_DNA"/>
</dbReference>
<sequence length="281" mass="32173">MGEFYDLCKAFDRANHEILIEKLRHYVATGLVIDLLELYLSNRFDNGDINGIKSSGSVIRMGVSQGSVLDTLATRTLRKPLAYGPRARRPAAPNMMNNFHRAGGRPRYQTLSASGRVCFAVAKHARKVEGMELWYPRGIKGEDRESTRHRGNGQMGSHTKRLSPAAFAIKKIGNLFNIQTTRLVCSCFHSLMPYGICFKDMLRMFTEFLFCKSGPFAQFMGWNLVFLLEFSIMLRGTTGRPRRRPRTRGRLEHWNLSQTVEGEIQLNKDNFELRKKRYAQS</sequence>
<dbReference type="AlphaFoldDB" id="A0A4C1WEV0"/>
<evidence type="ECO:0008006" key="3">
    <source>
        <dbReference type="Google" id="ProtNLM"/>
    </source>
</evidence>
<evidence type="ECO:0000313" key="1">
    <source>
        <dbReference type="EMBL" id="GBP49661.1"/>
    </source>
</evidence>
<gene>
    <name evidence="1" type="ORF">EVAR_33294_1</name>
</gene>
<dbReference type="OrthoDB" id="414730at2759"/>
<evidence type="ECO:0000313" key="2">
    <source>
        <dbReference type="Proteomes" id="UP000299102"/>
    </source>
</evidence>
<proteinExistence type="predicted"/>
<reference evidence="1 2" key="1">
    <citation type="journal article" date="2019" name="Commun. Biol.">
        <title>The bagworm genome reveals a unique fibroin gene that provides high tensile strength.</title>
        <authorList>
            <person name="Kono N."/>
            <person name="Nakamura H."/>
            <person name="Ohtoshi R."/>
            <person name="Tomita M."/>
            <person name="Numata K."/>
            <person name="Arakawa K."/>
        </authorList>
    </citation>
    <scope>NUCLEOTIDE SEQUENCE [LARGE SCALE GENOMIC DNA]</scope>
</reference>
<accession>A0A4C1WEV0</accession>